<gene>
    <name evidence="2" type="ORF">OE647_10425</name>
</gene>
<sequence length="172" mass="19364">MRLFFIVIAFFSQVNVAIAADTYGEIRATLNGEDRVWYILGSEGSSNSDWTQLVRTMFDVSLWGSAEEADPYYVPGALLIDFSALGSEDDWDASEIEVQYLENGYVSMYLANDDEDSAVTIDDLRVEDGTMFLSGSFYSNVYYRANAMSLETDRSKSIVIKGTFRVELPEQE</sequence>
<proteinExistence type="predicted"/>
<keyword evidence="3" id="KW-1185">Reference proteome</keyword>
<evidence type="ECO:0000256" key="1">
    <source>
        <dbReference type="SAM" id="SignalP"/>
    </source>
</evidence>
<dbReference type="RefSeq" id="WP_263721659.1">
    <property type="nucleotide sequence ID" value="NZ_JAOWLA010000008.1"/>
</dbReference>
<comment type="caution">
    <text evidence="2">The sequence shown here is derived from an EMBL/GenBank/DDBJ whole genome shotgun (WGS) entry which is preliminary data.</text>
</comment>
<reference evidence="2 3" key="1">
    <citation type="submission" date="2022-10" db="EMBL/GenBank/DDBJ databases">
        <title>Defluviimonas sp. nov., isolated from ocean surface water.</title>
        <authorList>
            <person name="He W."/>
            <person name="Wang L."/>
            <person name="Zhang D.-F."/>
        </authorList>
    </citation>
    <scope>NUCLEOTIDE SEQUENCE [LARGE SCALE GENOMIC DNA]</scope>
    <source>
        <strain evidence="2 3">WL0075</strain>
    </source>
</reference>
<evidence type="ECO:0000313" key="3">
    <source>
        <dbReference type="Proteomes" id="UP001652503"/>
    </source>
</evidence>
<evidence type="ECO:0000313" key="2">
    <source>
        <dbReference type="EMBL" id="MCV2865144.1"/>
    </source>
</evidence>
<accession>A0ABT2Z1Y0</accession>
<name>A0ABT2Z1Y0_9RHOB</name>
<keyword evidence="1" id="KW-0732">Signal</keyword>
<feature type="chain" id="PRO_5045406418" evidence="1">
    <location>
        <begin position="20"/>
        <end position="172"/>
    </location>
</feature>
<organism evidence="2 3">
    <name type="scientific">Albidovulum sediminicola</name>
    <dbReference type="NCBI Taxonomy" id="2984331"/>
    <lineage>
        <taxon>Bacteria</taxon>
        <taxon>Pseudomonadati</taxon>
        <taxon>Pseudomonadota</taxon>
        <taxon>Alphaproteobacteria</taxon>
        <taxon>Rhodobacterales</taxon>
        <taxon>Paracoccaceae</taxon>
        <taxon>Albidovulum</taxon>
    </lineage>
</organism>
<dbReference type="EMBL" id="JAOWLA010000008">
    <property type="protein sequence ID" value="MCV2865144.1"/>
    <property type="molecule type" value="Genomic_DNA"/>
</dbReference>
<feature type="signal peptide" evidence="1">
    <location>
        <begin position="1"/>
        <end position="19"/>
    </location>
</feature>
<protein>
    <submittedName>
        <fullName evidence="2">Uncharacterized protein</fullName>
    </submittedName>
</protein>
<dbReference type="Proteomes" id="UP001652503">
    <property type="component" value="Unassembled WGS sequence"/>
</dbReference>